<reference evidence="3" key="1">
    <citation type="journal article" date="2010" name="Genome Biol.">
        <title>Genome sequence of the necrotrophic plant pathogen Pythium ultimum reveals original pathogenicity mechanisms and effector repertoire.</title>
        <authorList>
            <person name="Levesque C.A."/>
            <person name="Brouwer H."/>
            <person name="Cano L."/>
            <person name="Hamilton J.P."/>
            <person name="Holt C."/>
            <person name="Huitema E."/>
            <person name="Raffaele S."/>
            <person name="Robideau G.P."/>
            <person name="Thines M."/>
            <person name="Win J."/>
            <person name="Zerillo M.M."/>
            <person name="Beakes G.W."/>
            <person name="Boore J.L."/>
            <person name="Busam D."/>
            <person name="Dumas B."/>
            <person name="Ferriera S."/>
            <person name="Fuerstenberg S.I."/>
            <person name="Gachon C.M."/>
            <person name="Gaulin E."/>
            <person name="Govers F."/>
            <person name="Grenville-Briggs L."/>
            <person name="Horner N."/>
            <person name="Hostetler J."/>
            <person name="Jiang R.H."/>
            <person name="Johnson J."/>
            <person name="Krajaejun T."/>
            <person name="Lin H."/>
            <person name="Meijer H.J."/>
            <person name="Moore B."/>
            <person name="Morris P."/>
            <person name="Phuntmart V."/>
            <person name="Puiu D."/>
            <person name="Shetty J."/>
            <person name="Stajich J.E."/>
            <person name="Tripathy S."/>
            <person name="Wawra S."/>
            <person name="van West P."/>
            <person name="Whitty B.R."/>
            <person name="Coutinho P.M."/>
            <person name="Henrissat B."/>
            <person name="Martin F."/>
            <person name="Thomas P.D."/>
            <person name="Tyler B.M."/>
            <person name="De Vries R.P."/>
            <person name="Kamoun S."/>
            <person name="Yandell M."/>
            <person name="Tisserat N."/>
            <person name="Buell C.R."/>
        </authorList>
    </citation>
    <scope>NUCLEOTIDE SEQUENCE</scope>
    <source>
        <strain evidence="3">DAOM:BR144</strain>
    </source>
</reference>
<protein>
    <recommendedName>
        <fullName evidence="1">Calcineurin-like phosphoesterase domain-containing protein</fullName>
    </recommendedName>
</protein>
<accession>K3WPF6</accession>
<dbReference type="OMA" id="HTNECCI"/>
<feature type="domain" description="Calcineurin-like phosphoesterase" evidence="1">
    <location>
        <begin position="3"/>
        <end position="225"/>
    </location>
</feature>
<evidence type="ECO:0000313" key="3">
    <source>
        <dbReference type="Proteomes" id="UP000019132"/>
    </source>
</evidence>
<dbReference type="SUPFAM" id="SSF56300">
    <property type="entry name" value="Metallo-dependent phosphatases"/>
    <property type="match status" value="1"/>
</dbReference>
<dbReference type="PANTHER" id="PTHR32440">
    <property type="entry name" value="PHOSPHATASE DCR2-RELATED-RELATED"/>
    <property type="match status" value="1"/>
</dbReference>
<reference evidence="2" key="3">
    <citation type="submission" date="2015-02" db="UniProtKB">
        <authorList>
            <consortium name="EnsemblProtists"/>
        </authorList>
    </citation>
    <scope>IDENTIFICATION</scope>
    <source>
        <strain evidence="2">DAOM BR144</strain>
    </source>
</reference>
<evidence type="ECO:0000259" key="1">
    <source>
        <dbReference type="Pfam" id="PF00149"/>
    </source>
</evidence>
<dbReference type="GO" id="GO:0016788">
    <property type="term" value="F:hydrolase activity, acting on ester bonds"/>
    <property type="evidence" value="ECO:0007669"/>
    <property type="project" value="TreeGrafter"/>
</dbReference>
<evidence type="ECO:0000313" key="2">
    <source>
        <dbReference type="EnsemblProtists" id="PYU1_T006848"/>
    </source>
</evidence>
<dbReference type="VEuPathDB" id="FungiDB:PYU1_G006834"/>
<organism evidence="2 3">
    <name type="scientific">Globisporangium ultimum (strain ATCC 200006 / CBS 805.95 / DAOM BR144)</name>
    <name type="common">Pythium ultimum</name>
    <dbReference type="NCBI Taxonomy" id="431595"/>
    <lineage>
        <taxon>Eukaryota</taxon>
        <taxon>Sar</taxon>
        <taxon>Stramenopiles</taxon>
        <taxon>Oomycota</taxon>
        <taxon>Peronosporomycetes</taxon>
        <taxon>Pythiales</taxon>
        <taxon>Pythiaceae</taxon>
        <taxon>Globisporangium</taxon>
    </lineage>
</organism>
<dbReference type="Gene3D" id="3.60.21.10">
    <property type="match status" value="1"/>
</dbReference>
<dbReference type="PANTHER" id="PTHR32440:SF0">
    <property type="entry name" value="PHOSPHATASE DCR2-RELATED"/>
    <property type="match status" value="1"/>
</dbReference>
<dbReference type="InterPro" id="IPR029052">
    <property type="entry name" value="Metallo-depent_PP-like"/>
</dbReference>
<dbReference type="CDD" id="cd07383">
    <property type="entry name" value="MPP_Dcr2"/>
    <property type="match status" value="1"/>
</dbReference>
<dbReference type="EnsemblProtists" id="PYU1_T006848">
    <property type="protein sequence ID" value="PYU1_T006848"/>
    <property type="gene ID" value="PYU1_G006834"/>
</dbReference>
<reference evidence="3" key="2">
    <citation type="submission" date="2010-04" db="EMBL/GenBank/DDBJ databases">
        <authorList>
            <person name="Buell R."/>
            <person name="Hamilton J."/>
            <person name="Hostetler J."/>
        </authorList>
    </citation>
    <scope>NUCLEOTIDE SEQUENCE [LARGE SCALE GENOMIC DNA]</scope>
    <source>
        <strain evidence="3">DAOM:BR144</strain>
    </source>
</reference>
<dbReference type="GO" id="GO:0005737">
    <property type="term" value="C:cytoplasm"/>
    <property type="evidence" value="ECO:0007669"/>
    <property type="project" value="TreeGrafter"/>
</dbReference>
<keyword evidence="3" id="KW-1185">Reference proteome</keyword>
<dbReference type="STRING" id="431595.K3WPF6"/>
<dbReference type="EMBL" id="GL376635">
    <property type="status" value="NOT_ANNOTATED_CDS"/>
    <property type="molecule type" value="Genomic_DNA"/>
</dbReference>
<dbReference type="HOGENOM" id="CLU_019692_0_0_1"/>
<sequence length="289" mass="32724">MTTFIDDLLDLEKPDLVVFSGDNAGASTVADRQAAVDAFTERVEARKIPYAVILGNHDDENGFPREEVLRLVMEKNYSYTERGPLTIDGVGNYRLSVQAPVDGPWGNATDNVFHMYFLDSGSHPNKTRHPEVVSTLYDWIHPSQVEYYMNLSREAQEESGTLRPLPAVMFFHIPLQEHAQGALEYWWRTGEMNEKVSSSSVPSTLFSTLVQRGEVKATFSGHDHINAYCYRRRGLQLCYAGGTGFGAAYGNEDFLRRARVIEWTVNSANERTITSWKRLYGRLDESRAI</sequence>
<dbReference type="InterPro" id="IPR004843">
    <property type="entry name" value="Calcineurin-like_PHP"/>
</dbReference>
<dbReference type="eggNOG" id="KOG1432">
    <property type="taxonomic scope" value="Eukaryota"/>
</dbReference>
<dbReference type="Pfam" id="PF00149">
    <property type="entry name" value="Metallophos"/>
    <property type="match status" value="1"/>
</dbReference>
<dbReference type="InParanoid" id="K3WPF6"/>
<dbReference type="AlphaFoldDB" id="K3WPF6"/>
<name>K3WPF6_GLOUD</name>
<proteinExistence type="predicted"/>
<dbReference type="Proteomes" id="UP000019132">
    <property type="component" value="Unassembled WGS sequence"/>
</dbReference>